<organism evidence="2">
    <name type="scientific">Culicoides sonorensis</name>
    <name type="common">Biting midge</name>
    <dbReference type="NCBI Taxonomy" id="179676"/>
    <lineage>
        <taxon>Eukaryota</taxon>
        <taxon>Metazoa</taxon>
        <taxon>Ecdysozoa</taxon>
        <taxon>Arthropoda</taxon>
        <taxon>Hexapoda</taxon>
        <taxon>Insecta</taxon>
        <taxon>Pterygota</taxon>
        <taxon>Neoptera</taxon>
        <taxon>Endopterygota</taxon>
        <taxon>Diptera</taxon>
        <taxon>Nematocera</taxon>
        <taxon>Chironomoidea</taxon>
        <taxon>Ceratopogonidae</taxon>
        <taxon>Ceratopogoninae</taxon>
        <taxon>Culicoides</taxon>
        <taxon>Monoculicoides</taxon>
    </lineage>
</organism>
<dbReference type="VEuPathDB" id="VectorBase:CSON007077"/>
<dbReference type="EMBL" id="UFQT01000265">
    <property type="protein sequence ID" value="SSX22585.1"/>
    <property type="molecule type" value="Genomic_DNA"/>
</dbReference>
<accession>A0A336LXD9</accession>
<keyword evidence="1" id="KW-0175">Coiled coil</keyword>
<dbReference type="AlphaFoldDB" id="A0A336LXD9"/>
<evidence type="ECO:0000256" key="1">
    <source>
        <dbReference type="SAM" id="Coils"/>
    </source>
</evidence>
<sequence length="526" mass="61925">MALHYMRLGRYDAAISQFENSKDFEKKIHSIEFQVEPELTDAIYHHGRAHLELTNIKEANDVVNARKNTDHHKSNLLECDCLFEANEFEKSLACNYNHRNRVVQGHKSDDFQNRIDMIEEVMSKTIGNTSGDCLVNQRKTIPKLKNESEIDLRPLWKKRRDNNECDVVSYEDIDESPSESIKEQIHKDKNFNFLARKYLGPAAKNLFFLRELKKHNAFILPQATGTDHQLESITKSCHDKIMKNLQMIHARNPIYSSKKTISTHSDSKNCAKQRTFYMKMYLNRREAFKTLDLAKKLRNERKFNELLRYTDKILNEFYQMCTVKEFPRKFEFVTELCNNVALAYIDKLRIPSNLMMVPLNEKMAVLFNVKTMQENFDDVEYEFGNKSTFRDPLKVDTSFMRYREKKTHLEQRLTSTKYGIEKIYILHEIARHELINDKLDDCKVFARRCEERSCEIGSHIYKFLAILMQLKAEILATNIEKQSELLKKLEDAVIPLKKEELNQIIQIAVQINELQLEGKQTARNSL</sequence>
<protein>
    <submittedName>
        <fullName evidence="2">CSON007077 protein</fullName>
    </submittedName>
</protein>
<dbReference type="OMA" id="MLMAKSH"/>
<feature type="coiled-coil region" evidence="1">
    <location>
        <begin position="472"/>
        <end position="517"/>
    </location>
</feature>
<dbReference type="PANTHER" id="PTHR21391">
    <property type="entry name" value="AT04489P-RELATED"/>
    <property type="match status" value="1"/>
</dbReference>
<dbReference type="PANTHER" id="PTHR21391:SF0">
    <property type="entry name" value="AT04489P-RELATED"/>
    <property type="match status" value="1"/>
</dbReference>
<reference evidence="2" key="1">
    <citation type="submission" date="2018-07" db="EMBL/GenBank/DDBJ databases">
        <authorList>
            <person name="Quirk P.G."/>
            <person name="Krulwich T.A."/>
        </authorList>
    </citation>
    <scope>NUCLEOTIDE SEQUENCE</scope>
</reference>
<name>A0A336LXD9_CULSO</name>
<evidence type="ECO:0000313" key="2">
    <source>
        <dbReference type="EMBL" id="SSX22585.1"/>
    </source>
</evidence>
<proteinExistence type="predicted"/>
<gene>
    <name evidence="2" type="primary">CSON007077</name>
</gene>